<reference evidence="3 4" key="1">
    <citation type="submission" date="2018-06" db="EMBL/GenBank/DDBJ databases">
        <title>Genomic Encyclopedia of Archaeal and Bacterial Type Strains, Phase II (KMG-II): from individual species to whole genera.</title>
        <authorList>
            <person name="Goeker M."/>
        </authorList>
    </citation>
    <scope>NUCLEOTIDE SEQUENCE [LARGE SCALE GENOMIC DNA]</scope>
    <source>
        <strain evidence="3 4">DSM 29821</strain>
    </source>
</reference>
<keyword evidence="4" id="KW-1185">Reference proteome</keyword>
<dbReference type="SUPFAM" id="SSF48208">
    <property type="entry name" value="Six-hairpin glycosidases"/>
    <property type="match status" value="1"/>
</dbReference>
<evidence type="ECO:0000313" key="4">
    <source>
        <dbReference type="Proteomes" id="UP000249819"/>
    </source>
</evidence>
<dbReference type="InterPro" id="IPR054363">
    <property type="entry name" value="GH95_cat"/>
</dbReference>
<dbReference type="EMBL" id="QLMA01000007">
    <property type="protein sequence ID" value="RAJ77254.1"/>
    <property type="molecule type" value="Genomic_DNA"/>
</dbReference>
<dbReference type="Gene3D" id="1.50.10.10">
    <property type="match status" value="1"/>
</dbReference>
<evidence type="ECO:0000256" key="1">
    <source>
        <dbReference type="SAM" id="SignalP"/>
    </source>
</evidence>
<feature type="domain" description="Glycosyl hydrolase family 95 catalytic" evidence="2">
    <location>
        <begin position="284"/>
        <end position="642"/>
    </location>
</feature>
<evidence type="ECO:0000259" key="2">
    <source>
        <dbReference type="Pfam" id="PF22124"/>
    </source>
</evidence>
<keyword evidence="1" id="KW-0732">Signal</keyword>
<dbReference type="OrthoDB" id="9768507at2"/>
<comment type="caution">
    <text evidence="3">The sequence shown here is derived from an EMBL/GenBank/DDBJ whole genome shotgun (WGS) entry which is preliminary data.</text>
</comment>
<dbReference type="InterPro" id="IPR013780">
    <property type="entry name" value="Glyco_hydro_b"/>
</dbReference>
<dbReference type="Gene3D" id="2.70.98.50">
    <property type="entry name" value="putative glycoside hydrolase family protein from bacillus halodurans"/>
    <property type="match status" value="1"/>
</dbReference>
<feature type="signal peptide" evidence="1">
    <location>
        <begin position="1"/>
        <end position="25"/>
    </location>
</feature>
<name>A0A327VS40_9BACT</name>
<dbReference type="RefSeq" id="WP_146616257.1">
    <property type="nucleotide sequence ID" value="NZ_QLMA01000007.1"/>
</dbReference>
<dbReference type="PANTHER" id="PTHR31084">
    <property type="entry name" value="ALPHA-L-FUCOSIDASE 2"/>
    <property type="match status" value="1"/>
</dbReference>
<gene>
    <name evidence="3" type="ORF">CLV59_10719</name>
</gene>
<dbReference type="AlphaFoldDB" id="A0A327VS40"/>
<dbReference type="Pfam" id="PF22124">
    <property type="entry name" value="Glyco_hydro_95_cat"/>
    <property type="match status" value="1"/>
</dbReference>
<dbReference type="Proteomes" id="UP000249819">
    <property type="component" value="Unassembled WGS sequence"/>
</dbReference>
<sequence length="740" mass="83890">MNRTISFKKLSIAFASFLLPIKIFAQTTFIPPYQNIWTKAPQHIPSRTSTDAPLMGNGDLLATLGQASNSLTFYISKNDFGQWTSKYGHGDTEFDLAGSRILTNITMRFNDLKWKQYSGNDTLFSATQDIWNGQTTAKFGQNILVTSWVSATQNLIFIKVAAQKEDAMLEIRLRAPDNESSMELRGQWDSAHYHIRSFSDDVDIRVSATTAVKMLNYGVSSGIIVKKDKPLLLVVSAENSFKGEKTSRYIQEQLANITEQSIPAFLQQHNAWWTQYWQKSSVVLNDTTMMKSYYQGLYTMAACSRNPDYPPGLFGWITNDRPLWNNDYHLNYNFEAPFYSLYAANRLEQALPHDAPILAFMPRGKWYAENVTHTRGVLYPVGIGPKGVEVTRQVDNFYTKSHPAGIEKGGMFWQQRSNAAYALLNMGQYWYSTYDTAYARKIYPYALSVAEFWEDYMKFEDGRYIIYNDAIHEGSGRNTNPILSLGLVRNVFSLMIDMSRNLNINTNEIAKWENILNHISQFPTQKRNGRTVFRYTEKGMAWNDGNGLGIQHIYPASAITLDSNPELLAISRNTIAEMNRWKDQNTSSSFFMAAIRVGFSGDTIYDKLHDFITNLRPNGFIKDNVHGIENSCIITNAVDEMLCMSVGNVIRLFPSLPSRIDASFSHLRAYGAFLVSAERKAGEITNVEILSEKGRSLTMVNPWGTKKVKIIRQGTLAEMMSGERFTIATSIGERISIVPE</sequence>
<dbReference type="GO" id="GO:0005975">
    <property type="term" value="P:carbohydrate metabolic process"/>
    <property type="evidence" value="ECO:0007669"/>
    <property type="project" value="InterPro"/>
</dbReference>
<feature type="chain" id="PRO_5016397227" description="Glycosyl hydrolase family 95 catalytic domain-containing protein" evidence="1">
    <location>
        <begin position="26"/>
        <end position="740"/>
    </location>
</feature>
<proteinExistence type="predicted"/>
<dbReference type="PANTHER" id="PTHR31084:SF0">
    <property type="entry name" value="ALPHA-L-FUCOSIDASE 2"/>
    <property type="match status" value="1"/>
</dbReference>
<dbReference type="InterPro" id="IPR012341">
    <property type="entry name" value="6hp_glycosidase-like_sf"/>
</dbReference>
<evidence type="ECO:0000313" key="3">
    <source>
        <dbReference type="EMBL" id="RAJ77254.1"/>
    </source>
</evidence>
<organism evidence="3 4">
    <name type="scientific">Chitinophaga dinghuensis</name>
    <dbReference type="NCBI Taxonomy" id="1539050"/>
    <lineage>
        <taxon>Bacteria</taxon>
        <taxon>Pseudomonadati</taxon>
        <taxon>Bacteroidota</taxon>
        <taxon>Chitinophagia</taxon>
        <taxon>Chitinophagales</taxon>
        <taxon>Chitinophagaceae</taxon>
        <taxon>Chitinophaga</taxon>
    </lineage>
</organism>
<dbReference type="InterPro" id="IPR008928">
    <property type="entry name" value="6-hairpin_glycosidase_sf"/>
</dbReference>
<accession>A0A327VS40</accession>
<dbReference type="Gene3D" id="2.60.40.1180">
    <property type="entry name" value="Golgi alpha-mannosidase II"/>
    <property type="match status" value="1"/>
</dbReference>
<protein>
    <recommendedName>
        <fullName evidence="2">Glycosyl hydrolase family 95 catalytic domain-containing protein</fullName>
    </recommendedName>
</protein>
<dbReference type="GO" id="GO:0004560">
    <property type="term" value="F:alpha-L-fucosidase activity"/>
    <property type="evidence" value="ECO:0007669"/>
    <property type="project" value="TreeGrafter"/>
</dbReference>